<evidence type="ECO:0000313" key="3">
    <source>
        <dbReference type="Proteomes" id="UP001240447"/>
    </source>
</evidence>
<gene>
    <name evidence="2" type="ORF">J2S59_003365</name>
</gene>
<name>A0ABT9NT07_9ACTN</name>
<keyword evidence="3" id="KW-1185">Reference proteome</keyword>
<dbReference type="RefSeq" id="WP_068116535.1">
    <property type="nucleotide sequence ID" value="NZ_CCXJ01000029.1"/>
</dbReference>
<sequence>MENEIELMSDGDGLAVIGEASAVERFLDTLGLPSKDLGLARLSKVLNLGAVGSHAASAHAASQVVDSARWVRLTEDSARKVNQLGLTPTKTSGVSHAMIGTPGDIKSWIQLDRGPGQLPTNPRLFAGAPALMAQLAMQQAMDEITDYLAAIDAKLDEVLRAQKDSVLARMIGVGLQIEEAMTIREHVGRVNEVTWSKIQDAAGTIADTQAYALLQLDALAEKLERKSTIADLMKTAKDTEARVRDWLAVLARCFQLQEGIAILELDRVLETAPDDLDGHRLGLKAARQERLNAVSQSTERLVARMESAAATANSRVLFNPIQSPAVVQASTNVTMSIVEFHERLGVGASRYDLETRRWAAAAAEVRDSARTRGASALGAGKRLSTETRQRATSATEKVASRFVERARRRGGSDQDGGGAA</sequence>
<feature type="region of interest" description="Disordered" evidence="1">
    <location>
        <begin position="369"/>
        <end position="420"/>
    </location>
</feature>
<reference evidence="2 3" key="1">
    <citation type="submission" date="2023-07" db="EMBL/GenBank/DDBJ databases">
        <title>Sequencing the genomes of 1000 actinobacteria strains.</title>
        <authorList>
            <person name="Klenk H.-P."/>
        </authorList>
    </citation>
    <scope>NUCLEOTIDE SEQUENCE [LARGE SCALE GENOMIC DNA]</scope>
    <source>
        <strain evidence="2 3">GD13</strain>
    </source>
</reference>
<comment type="caution">
    <text evidence="2">The sequence shown here is derived from an EMBL/GenBank/DDBJ whole genome shotgun (WGS) entry which is preliminary data.</text>
</comment>
<protein>
    <submittedName>
        <fullName evidence="2">Uncharacterized protein</fullName>
    </submittedName>
</protein>
<evidence type="ECO:0000256" key="1">
    <source>
        <dbReference type="SAM" id="MobiDB-lite"/>
    </source>
</evidence>
<proteinExistence type="predicted"/>
<organism evidence="2 3">
    <name type="scientific">Nocardioides massiliensis</name>
    <dbReference type="NCBI Taxonomy" id="1325935"/>
    <lineage>
        <taxon>Bacteria</taxon>
        <taxon>Bacillati</taxon>
        <taxon>Actinomycetota</taxon>
        <taxon>Actinomycetes</taxon>
        <taxon>Propionibacteriales</taxon>
        <taxon>Nocardioidaceae</taxon>
        <taxon>Nocardioides</taxon>
    </lineage>
</organism>
<evidence type="ECO:0000313" key="2">
    <source>
        <dbReference type="EMBL" id="MDP9823556.1"/>
    </source>
</evidence>
<dbReference type="Proteomes" id="UP001240447">
    <property type="component" value="Unassembled WGS sequence"/>
</dbReference>
<accession>A0ABT9NT07</accession>
<dbReference type="EMBL" id="JAUSQM010000001">
    <property type="protein sequence ID" value="MDP9823556.1"/>
    <property type="molecule type" value="Genomic_DNA"/>
</dbReference>